<dbReference type="EMBL" id="PDCJ01000001">
    <property type="protein sequence ID" value="PEG32353.1"/>
    <property type="molecule type" value="Genomic_DNA"/>
</dbReference>
<dbReference type="RefSeq" id="WP_058296498.1">
    <property type="nucleotide sequence ID" value="NZ_CAMRXG010000061.1"/>
</dbReference>
<evidence type="ECO:0000259" key="6">
    <source>
        <dbReference type="Pfam" id="PF17189"/>
    </source>
</evidence>
<comment type="similarity">
    <text evidence="1 4">Belongs to the glycosyl hydrolase 30 family.</text>
</comment>
<gene>
    <name evidence="7" type="ORF">CQ394_11860</name>
</gene>
<comment type="caution">
    <text evidence="7">The sequence shown here is derived from an EMBL/GenBank/DDBJ whole genome shotgun (WGS) entry which is preliminary data.</text>
</comment>
<dbReference type="PRINTS" id="PR00843">
    <property type="entry name" value="GLHYDRLASE30"/>
</dbReference>
<evidence type="ECO:0000259" key="5">
    <source>
        <dbReference type="Pfam" id="PF02055"/>
    </source>
</evidence>
<dbReference type="InterPro" id="IPR033453">
    <property type="entry name" value="Glyco_hydro_30_TIM-barrel"/>
</dbReference>
<dbReference type="InterPro" id="IPR033452">
    <property type="entry name" value="GH30_C"/>
</dbReference>
<feature type="domain" description="Glycosyl hydrolase family 30 beta sandwich" evidence="6">
    <location>
        <begin position="383"/>
        <end position="443"/>
    </location>
</feature>
<evidence type="ECO:0000256" key="4">
    <source>
        <dbReference type="RuleBase" id="RU361188"/>
    </source>
</evidence>
<dbReference type="SUPFAM" id="SSF51445">
    <property type="entry name" value="(Trans)glycosidases"/>
    <property type="match status" value="1"/>
</dbReference>
<evidence type="ECO:0000313" key="8">
    <source>
        <dbReference type="Proteomes" id="UP000220840"/>
    </source>
</evidence>
<accession>A0A2A7MLH1</accession>
<sequence>MKKYDVYLTHKEEQEKIKKYNLEEMLIKDIKSSSNSVKVNTKTKYQKILGFGGALTEASAYTLSKLDEKTKKEVLNSYYDSGEGIGYKFARLHINSCDFSLGNYTYVEEKDMTLETFSLDRDEKYVLPLVREVKEISNNNLSILASPWSPPAYMKTNGEMNNGGKLKPEFMQLWADYYVKYIEKMKEKNIDIWAVTVQNEPAAIQVWDSCEYTAEEERDFVKNYLGPTFHKNNLQDKKIIIWDHNRDIAYERAKIVLEDKEASKYIYGTGIHWYMSEEFSNLSKIHDEFPDKHIIFTEGCQEGGVHLGSWDTGERYGRNIIGDLNNYTEAWIDWNIVLDETGGPNHVGNFCDAPIIVDTKEKEVYYNSSFYYIAHFSKFIKPNAVRVESNVSGEKLYALSCINEDNTLCIVIMNENDENKIVSINIDDEVYNIKLKAHSIYTFVENK</sequence>
<evidence type="ECO:0000256" key="3">
    <source>
        <dbReference type="ARBA" id="ARBA00022801"/>
    </source>
</evidence>
<dbReference type="Gene3D" id="3.20.20.80">
    <property type="entry name" value="Glycosidases"/>
    <property type="match status" value="1"/>
</dbReference>
<dbReference type="Gene3D" id="2.60.40.1180">
    <property type="entry name" value="Golgi alpha-mannosidase II"/>
    <property type="match status" value="1"/>
</dbReference>
<dbReference type="Proteomes" id="UP000220840">
    <property type="component" value="Unassembled WGS sequence"/>
</dbReference>
<dbReference type="STRING" id="137838.GCA_001458595_03863"/>
<evidence type="ECO:0000256" key="1">
    <source>
        <dbReference type="ARBA" id="ARBA00005382"/>
    </source>
</evidence>
<dbReference type="Pfam" id="PF02055">
    <property type="entry name" value="Glyco_hydro_30"/>
    <property type="match status" value="1"/>
</dbReference>
<dbReference type="PANTHER" id="PTHR11069:SF23">
    <property type="entry name" value="LYSOSOMAL ACID GLUCOSYLCERAMIDASE"/>
    <property type="match status" value="1"/>
</dbReference>
<proteinExistence type="inferred from homology"/>
<dbReference type="AlphaFoldDB" id="A0A2A7MLH1"/>
<name>A0A2A7MLH1_9CLOT</name>
<organism evidence="7 8">
    <name type="scientific">Clostridium neonatale</name>
    <dbReference type="NCBI Taxonomy" id="137838"/>
    <lineage>
        <taxon>Bacteria</taxon>
        <taxon>Bacillati</taxon>
        <taxon>Bacillota</taxon>
        <taxon>Clostridia</taxon>
        <taxon>Eubacteriales</taxon>
        <taxon>Clostridiaceae</taxon>
        <taxon>Clostridium</taxon>
    </lineage>
</organism>
<dbReference type="GO" id="GO:0004348">
    <property type="term" value="F:glucosylceramidase activity"/>
    <property type="evidence" value="ECO:0007669"/>
    <property type="project" value="InterPro"/>
</dbReference>
<reference evidence="7 8" key="1">
    <citation type="submission" date="2017-10" db="EMBL/GenBank/DDBJ databases">
        <title>Effective Description of Clostridium neonatale sp. nov. linked to necrotizing enterocolitis in neonates and a clarification of species assignable to the genus Clostridium (Prazmowski 1880) emend. Lawson and Rainey 2016.</title>
        <authorList>
            <person name="Bernard K."/>
            <person name="Burdz T."/>
            <person name="Wiebe D."/>
            <person name="Balcewich B."/>
            <person name="Alfa M."/>
            <person name="Bernier A.-M."/>
        </authorList>
    </citation>
    <scope>NUCLEOTIDE SEQUENCE [LARGE SCALE GENOMIC DNA]</scope>
    <source>
        <strain evidence="7 8">LCDC99A005</strain>
    </source>
</reference>
<protein>
    <submittedName>
        <fullName evidence="7">Glucosylceramidase</fullName>
    </submittedName>
</protein>
<dbReference type="InterPro" id="IPR013780">
    <property type="entry name" value="Glyco_hydro_b"/>
</dbReference>
<keyword evidence="3 4" id="KW-0378">Hydrolase</keyword>
<dbReference type="GO" id="GO:0016020">
    <property type="term" value="C:membrane"/>
    <property type="evidence" value="ECO:0007669"/>
    <property type="project" value="GOC"/>
</dbReference>
<dbReference type="OrthoDB" id="9806701at2"/>
<feature type="domain" description="Glycosyl hydrolase family 30 TIM-barrel" evidence="5">
    <location>
        <begin position="48"/>
        <end position="380"/>
    </location>
</feature>
<keyword evidence="4" id="KW-0326">Glycosidase</keyword>
<dbReference type="PANTHER" id="PTHR11069">
    <property type="entry name" value="GLUCOSYLCERAMIDASE"/>
    <property type="match status" value="1"/>
</dbReference>
<dbReference type="GO" id="GO:0006680">
    <property type="term" value="P:glucosylceramide catabolic process"/>
    <property type="evidence" value="ECO:0007669"/>
    <property type="project" value="TreeGrafter"/>
</dbReference>
<dbReference type="InterPro" id="IPR001139">
    <property type="entry name" value="Glyco_hydro_30"/>
</dbReference>
<keyword evidence="2" id="KW-0732">Signal</keyword>
<dbReference type="InterPro" id="IPR017853">
    <property type="entry name" value="GH"/>
</dbReference>
<dbReference type="Pfam" id="PF17189">
    <property type="entry name" value="Glyco_hydro_30C"/>
    <property type="match status" value="1"/>
</dbReference>
<evidence type="ECO:0000256" key="2">
    <source>
        <dbReference type="ARBA" id="ARBA00022729"/>
    </source>
</evidence>
<keyword evidence="8" id="KW-1185">Reference proteome</keyword>
<evidence type="ECO:0000313" key="7">
    <source>
        <dbReference type="EMBL" id="PEG32353.1"/>
    </source>
</evidence>